<dbReference type="RefSeq" id="WP_014452653.1">
    <property type="nucleotide sequence ID" value="NC_017096.1"/>
</dbReference>
<accession>A0A7U6GD84</accession>
<dbReference type="AlphaFoldDB" id="A0A7U6GD84"/>
<organism evidence="2 3">
    <name type="scientific">Caldisericum exile (strain DSM 21853 / NBRC 104410 / AZM16c01)</name>
    <dbReference type="NCBI Taxonomy" id="511051"/>
    <lineage>
        <taxon>Bacteria</taxon>
        <taxon>Pseudomonadati</taxon>
        <taxon>Caldisericota/Cryosericota group</taxon>
        <taxon>Caldisericota</taxon>
        <taxon>Caldisericia</taxon>
        <taxon>Caldisericales</taxon>
        <taxon>Caldisericaceae</taxon>
        <taxon>Caldisericum</taxon>
    </lineage>
</organism>
<sequence length="115" mass="13927">MIGKQNKNANFFDSYVFDNLLPKKHILLDIKKEIDFSFVEEEVRDLYDTKNGRPAYPPEVLFKMLFLEFYYNLSDVEVVRECQVNILYRYFIDLSIDEECTFRYNACRVQKEVRQ</sequence>
<feature type="domain" description="Transposase InsH N-terminal" evidence="1">
    <location>
        <begin position="17"/>
        <end position="99"/>
    </location>
</feature>
<keyword evidence="3" id="KW-1185">Reference proteome</keyword>
<dbReference type="PANTHER" id="PTHR35604:SF2">
    <property type="entry name" value="TRANSPOSASE INSH FOR INSERTION SEQUENCE ELEMENT IS5A-RELATED"/>
    <property type="match status" value="1"/>
</dbReference>
<evidence type="ECO:0000313" key="2">
    <source>
        <dbReference type="EMBL" id="BAL80246.1"/>
    </source>
</evidence>
<dbReference type="OrthoDB" id="9774608at2"/>
<dbReference type="EMBL" id="AP012051">
    <property type="protein sequence ID" value="BAL80246.1"/>
    <property type="molecule type" value="Genomic_DNA"/>
</dbReference>
<dbReference type="InterPro" id="IPR008490">
    <property type="entry name" value="Transposase_InsH_N"/>
</dbReference>
<protein>
    <submittedName>
        <fullName evidence="2">Transposase</fullName>
    </submittedName>
</protein>
<dbReference type="Proteomes" id="UP000004793">
    <property type="component" value="Chromosome"/>
</dbReference>
<dbReference type="Pfam" id="PF05598">
    <property type="entry name" value="DUF772"/>
    <property type="match status" value="1"/>
</dbReference>
<gene>
    <name evidence="2" type="ordered locus">CSE_01200</name>
</gene>
<reference evidence="2 3" key="1">
    <citation type="submission" date="2011-01" db="EMBL/GenBank/DDBJ databases">
        <title>Whole genome sequence of Caldisericum exile AZM16c01.</title>
        <authorList>
            <person name="Narita-Yamada S."/>
            <person name="Kawakoshi A."/>
            <person name="Nakamura S."/>
            <person name="Sasagawa M."/>
            <person name="Fukada J."/>
            <person name="Sekine M."/>
            <person name="Kato Y."/>
            <person name="Fukai R."/>
            <person name="Sasaki K."/>
            <person name="Hanamaki A."/>
            <person name="Narita H."/>
            <person name="Konno Y."/>
            <person name="Mori K."/>
            <person name="Yamazaki S."/>
            <person name="Suzuki K."/>
            <person name="Fujita N."/>
        </authorList>
    </citation>
    <scope>NUCLEOTIDE SEQUENCE [LARGE SCALE GENOMIC DNA]</scope>
    <source>
        <strain evidence="3">DSM 21853 / NBRC 104410 / AZM16c01</strain>
    </source>
</reference>
<dbReference type="PANTHER" id="PTHR35604">
    <property type="entry name" value="TRANSPOSASE INSH FOR INSERTION SEQUENCE ELEMENT IS5A-RELATED"/>
    <property type="match status" value="1"/>
</dbReference>
<proteinExistence type="predicted"/>
<dbReference type="KEGG" id="cex:CSE_01200"/>
<name>A0A7U6GD84_CALEA</name>
<evidence type="ECO:0000313" key="3">
    <source>
        <dbReference type="Proteomes" id="UP000004793"/>
    </source>
</evidence>
<evidence type="ECO:0000259" key="1">
    <source>
        <dbReference type="Pfam" id="PF05598"/>
    </source>
</evidence>